<dbReference type="GO" id="GO:0008714">
    <property type="term" value="F:AMP nucleosidase activity"/>
    <property type="evidence" value="ECO:0007669"/>
    <property type="project" value="UniProtKB-EC"/>
</dbReference>
<dbReference type="GO" id="GO:0005829">
    <property type="term" value="C:cytosol"/>
    <property type="evidence" value="ECO:0007669"/>
    <property type="project" value="TreeGrafter"/>
</dbReference>
<proteinExistence type="inferred from homology"/>
<evidence type="ECO:0000313" key="4">
    <source>
        <dbReference type="EMBL" id="QDH24511.1"/>
    </source>
</evidence>
<dbReference type="NCBIfam" id="TIGR00730">
    <property type="entry name" value="Rossman fold protein, TIGR00730 family"/>
    <property type="match status" value="1"/>
</dbReference>
<dbReference type="PANTHER" id="PTHR31223:SF70">
    <property type="entry name" value="LOG FAMILY PROTEIN YJL055W"/>
    <property type="match status" value="1"/>
</dbReference>
<evidence type="ECO:0000256" key="3">
    <source>
        <dbReference type="RuleBase" id="RU363015"/>
    </source>
</evidence>
<dbReference type="OrthoDB" id="9801098at2"/>
<dbReference type="PANTHER" id="PTHR31223">
    <property type="entry name" value="LOG FAMILY PROTEIN YJL055W"/>
    <property type="match status" value="1"/>
</dbReference>
<dbReference type="EC" id="3.2.2.n1" evidence="3"/>
<dbReference type="RefSeq" id="WP_141492357.1">
    <property type="nucleotide sequence ID" value="NZ_CP032485.1"/>
</dbReference>
<dbReference type="GO" id="GO:0009691">
    <property type="term" value="P:cytokinin biosynthetic process"/>
    <property type="evidence" value="ECO:0007669"/>
    <property type="project" value="UniProtKB-UniRule"/>
</dbReference>
<dbReference type="Gene3D" id="3.40.50.450">
    <property type="match status" value="1"/>
</dbReference>
<dbReference type="Pfam" id="PF03641">
    <property type="entry name" value="Lysine_decarbox"/>
    <property type="match status" value="1"/>
</dbReference>
<sequence length="181" mass="19594">MTIHSCAVFCGSRFGNDPAYAESMAQLGHGLAQAKITLVYGGGHVGLMGAVADSALKAGGRVIGIIPTFLHQREVMHQGVTELEITPDMHTRKARMFELSDCFAILPGGFGTFDEMMEIVTWRQLNLHSKPIIVLNVKGWANSLIQTLDDAVAQGFVEPETRGFIQVCSDVDAFFALVPSL</sequence>
<dbReference type="InterPro" id="IPR005269">
    <property type="entry name" value="LOG"/>
</dbReference>
<dbReference type="AlphaFoldDB" id="A0A4Y6V7A0"/>
<evidence type="ECO:0000256" key="2">
    <source>
        <dbReference type="ARBA" id="ARBA00006763"/>
    </source>
</evidence>
<keyword evidence="3" id="KW-0203">Cytokinin biosynthesis</keyword>
<keyword evidence="3" id="KW-0378">Hydrolase</keyword>
<dbReference type="Proteomes" id="UP000317214">
    <property type="component" value="Chromosome"/>
</dbReference>
<name>A0A4Y6V7A0_9PROT</name>
<dbReference type="EMBL" id="CP032485">
    <property type="protein sequence ID" value="QDH24511.1"/>
    <property type="molecule type" value="Genomic_DNA"/>
</dbReference>
<reference evidence="4 5" key="1">
    <citation type="submission" date="2018-09" db="EMBL/GenBank/DDBJ databases">
        <title>The complete genome sequence of Neokomagataea tanensis NBRC 106556(T).</title>
        <authorList>
            <person name="Chua K.-O."/>
            <person name="See-Too W.-S."/>
            <person name="Hong K.-W."/>
            <person name="Yin W.-F."/>
            <person name="Chan K.-G."/>
        </authorList>
    </citation>
    <scope>NUCLEOTIDE SEQUENCE [LARGE SCALE GENOMIC DNA]</scope>
    <source>
        <strain evidence="5">AH13 \ NBRC 106556</strain>
    </source>
</reference>
<dbReference type="SUPFAM" id="SSF102405">
    <property type="entry name" value="MCP/YpsA-like"/>
    <property type="match status" value="1"/>
</dbReference>
<protein>
    <recommendedName>
        <fullName evidence="3">Cytokinin riboside 5'-monophosphate phosphoribohydrolase</fullName>
        <ecNumber evidence="3">3.2.2.n1</ecNumber>
    </recommendedName>
</protein>
<comment type="catalytic activity">
    <reaction evidence="1">
        <text>AMP + H2O = D-ribose 5-phosphate + adenine</text>
        <dbReference type="Rhea" id="RHEA:20129"/>
        <dbReference type="ChEBI" id="CHEBI:15377"/>
        <dbReference type="ChEBI" id="CHEBI:16708"/>
        <dbReference type="ChEBI" id="CHEBI:78346"/>
        <dbReference type="ChEBI" id="CHEBI:456215"/>
        <dbReference type="EC" id="3.2.2.4"/>
    </reaction>
</comment>
<dbReference type="InterPro" id="IPR031100">
    <property type="entry name" value="LOG_fam"/>
</dbReference>
<gene>
    <name evidence="4" type="ORF">D5366_03835</name>
</gene>
<evidence type="ECO:0000313" key="5">
    <source>
        <dbReference type="Proteomes" id="UP000317214"/>
    </source>
</evidence>
<organism evidence="4 5">
    <name type="scientific">Neokomagataea tanensis</name>
    <dbReference type="NCBI Taxonomy" id="661191"/>
    <lineage>
        <taxon>Bacteria</taxon>
        <taxon>Pseudomonadati</taxon>
        <taxon>Pseudomonadota</taxon>
        <taxon>Alphaproteobacteria</taxon>
        <taxon>Acetobacterales</taxon>
        <taxon>Acetobacteraceae</taxon>
        <taxon>Neokomagataea</taxon>
    </lineage>
</organism>
<dbReference type="KEGG" id="ntn:D5366_03835"/>
<accession>A0A4Y6V7A0</accession>
<evidence type="ECO:0000256" key="1">
    <source>
        <dbReference type="ARBA" id="ARBA00000274"/>
    </source>
</evidence>
<comment type="similarity">
    <text evidence="2 3">Belongs to the LOG family.</text>
</comment>
<keyword evidence="5" id="KW-1185">Reference proteome</keyword>